<protein>
    <recommendedName>
        <fullName evidence="6">LPXTG cell wall anchor domain-containing protein</fullName>
    </recommendedName>
</protein>
<feature type="compositionally biased region" description="Low complexity" evidence="1">
    <location>
        <begin position="164"/>
        <end position="174"/>
    </location>
</feature>
<feature type="transmembrane region" description="Helical" evidence="2">
    <location>
        <begin position="223"/>
        <end position="244"/>
    </location>
</feature>
<comment type="caution">
    <text evidence="4">The sequence shown here is derived from an EMBL/GenBank/DDBJ whole genome shotgun (WGS) entry which is preliminary data.</text>
</comment>
<keyword evidence="2" id="KW-1133">Transmembrane helix</keyword>
<name>A0A7J5BR30_9MICO</name>
<evidence type="ECO:0000256" key="2">
    <source>
        <dbReference type="SAM" id="Phobius"/>
    </source>
</evidence>
<keyword evidence="2" id="KW-0472">Membrane</keyword>
<gene>
    <name evidence="4" type="ORF">F8O01_10090</name>
</gene>
<evidence type="ECO:0000313" key="5">
    <source>
        <dbReference type="Proteomes" id="UP000467240"/>
    </source>
</evidence>
<dbReference type="AlphaFoldDB" id="A0A7J5BR30"/>
<keyword evidence="5" id="KW-1185">Reference proteome</keyword>
<dbReference type="OrthoDB" id="1440810at2"/>
<evidence type="ECO:0000313" key="4">
    <source>
        <dbReference type="EMBL" id="KAB1656725.1"/>
    </source>
</evidence>
<proteinExistence type="predicted"/>
<keyword evidence="2" id="KW-0812">Transmembrane</keyword>
<accession>A0A7J5BR30</accession>
<evidence type="ECO:0000256" key="1">
    <source>
        <dbReference type="SAM" id="MobiDB-lite"/>
    </source>
</evidence>
<evidence type="ECO:0000256" key="3">
    <source>
        <dbReference type="SAM" id="SignalP"/>
    </source>
</evidence>
<dbReference type="Proteomes" id="UP000467240">
    <property type="component" value="Unassembled WGS sequence"/>
</dbReference>
<feature type="chain" id="PRO_5029668051" description="LPXTG cell wall anchor domain-containing protein" evidence="3">
    <location>
        <begin position="33"/>
        <end position="251"/>
    </location>
</feature>
<sequence length="251" mass="24889">MSTVFGWAGLRGRTAAVVAAAAILLGASGAAAAPASAASREHSAQIVAASAESDAAPTVTLDSSVIPANAGLVFSTSGWAPDVPVSVHISGPAELVDEVLPDADGGFVRSIEIVAPDASGTPRPDAQFPVGDYTLTLSQERAGGPGETAPSDDPSPAPSHPVEESASPSTSPTSSDDESRSIGESREVVSVQVNFTVEPVPGATTSASPKPSSELAATGAGEFAIVAGVAALVFVLGAVVVLIARSRFGHR</sequence>
<reference evidence="4 5" key="1">
    <citation type="submission" date="2019-09" db="EMBL/GenBank/DDBJ databases">
        <title>Phylogeny of genus Pseudoclavibacter and closely related genus.</title>
        <authorList>
            <person name="Li Y."/>
        </authorList>
    </citation>
    <scope>NUCLEOTIDE SEQUENCE [LARGE SCALE GENOMIC DNA]</scope>
    <source>
        <strain evidence="4 5">DSM 23821</strain>
    </source>
</reference>
<dbReference type="RefSeq" id="WP_158040739.1">
    <property type="nucleotide sequence ID" value="NZ_JACCFV010000001.1"/>
</dbReference>
<dbReference type="EMBL" id="WBJZ01000011">
    <property type="protein sequence ID" value="KAB1656725.1"/>
    <property type="molecule type" value="Genomic_DNA"/>
</dbReference>
<feature type="signal peptide" evidence="3">
    <location>
        <begin position="1"/>
        <end position="32"/>
    </location>
</feature>
<evidence type="ECO:0008006" key="6">
    <source>
        <dbReference type="Google" id="ProtNLM"/>
    </source>
</evidence>
<organism evidence="4 5">
    <name type="scientific">Pseudoclavibacter chungangensis</name>
    <dbReference type="NCBI Taxonomy" id="587635"/>
    <lineage>
        <taxon>Bacteria</taxon>
        <taxon>Bacillati</taxon>
        <taxon>Actinomycetota</taxon>
        <taxon>Actinomycetes</taxon>
        <taxon>Micrococcales</taxon>
        <taxon>Microbacteriaceae</taxon>
        <taxon>Pseudoclavibacter</taxon>
    </lineage>
</organism>
<feature type="region of interest" description="Disordered" evidence="1">
    <location>
        <begin position="138"/>
        <end position="187"/>
    </location>
</feature>
<keyword evidence="3" id="KW-0732">Signal</keyword>
<feature type="compositionally biased region" description="Basic and acidic residues" evidence="1">
    <location>
        <begin position="177"/>
        <end position="187"/>
    </location>
</feature>